<feature type="transmembrane region" description="Helical" evidence="2">
    <location>
        <begin position="41"/>
        <end position="61"/>
    </location>
</feature>
<protein>
    <submittedName>
        <fullName evidence="4">Threonine/homoserine efflux transporter RhtA</fullName>
    </submittedName>
</protein>
<feature type="domain" description="EamA" evidence="3">
    <location>
        <begin position="157"/>
        <end position="290"/>
    </location>
</feature>
<proteinExistence type="inferred from homology"/>
<evidence type="ECO:0000313" key="4">
    <source>
        <dbReference type="EMBL" id="SFH42848.1"/>
    </source>
</evidence>
<dbReference type="RefSeq" id="WP_165613723.1">
    <property type="nucleotide sequence ID" value="NZ_FOOX01000046.1"/>
</dbReference>
<evidence type="ECO:0000256" key="2">
    <source>
        <dbReference type="SAM" id="Phobius"/>
    </source>
</evidence>
<dbReference type="Proteomes" id="UP000199337">
    <property type="component" value="Unassembled WGS sequence"/>
</dbReference>
<feature type="transmembrane region" description="Helical" evidence="2">
    <location>
        <begin position="127"/>
        <end position="148"/>
    </location>
</feature>
<evidence type="ECO:0000256" key="1">
    <source>
        <dbReference type="ARBA" id="ARBA00007362"/>
    </source>
</evidence>
<keyword evidence="5" id="KW-1185">Reference proteome</keyword>
<comment type="similarity">
    <text evidence="1">Belongs to the EamA transporter family.</text>
</comment>
<keyword evidence="2" id="KW-0472">Membrane</keyword>
<feature type="transmembrane region" description="Helical" evidence="2">
    <location>
        <begin position="246"/>
        <end position="267"/>
    </location>
</feature>
<feature type="transmembrane region" description="Helical" evidence="2">
    <location>
        <begin position="12"/>
        <end position="35"/>
    </location>
</feature>
<gene>
    <name evidence="4" type="ORF">SAMN05660649_05169</name>
</gene>
<dbReference type="Pfam" id="PF00892">
    <property type="entry name" value="EamA"/>
    <property type="match status" value="2"/>
</dbReference>
<feature type="transmembrane region" description="Helical" evidence="2">
    <location>
        <begin position="273"/>
        <end position="294"/>
    </location>
</feature>
<feature type="transmembrane region" description="Helical" evidence="2">
    <location>
        <begin position="183"/>
        <end position="203"/>
    </location>
</feature>
<dbReference type="PANTHER" id="PTHR22911:SF79">
    <property type="entry name" value="MOBA-LIKE NTP TRANSFERASE DOMAIN-CONTAINING PROTEIN"/>
    <property type="match status" value="1"/>
</dbReference>
<dbReference type="GO" id="GO:0016020">
    <property type="term" value="C:membrane"/>
    <property type="evidence" value="ECO:0007669"/>
    <property type="project" value="InterPro"/>
</dbReference>
<dbReference type="PANTHER" id="PTHR22911">
    <property type="entry name" value="ACYL-MALONYL CONDENSING ENZYME-RELATED"/>
    <property type="match status" value="1"/>
</dbReference>
<feature type="transmembrane region" description="Helical" evidence="2">
    <location>
        <begin position="99"/>
        <end position="120"/>
    </location>
</feature>
<keyword evidence="2" id="KW-1133">Transmembrane helix</keyword>
<accession>A0A1I2ZYK2</accession>
<reference evidence="5" key="1">
    <citation type="submission" date="2016-10" db="EMBL/GenBank/DDBJ databases">
        <authorList>
            <person name="Varghese N."/>
            <person name="Submissions S."/>
        </authorList>
    </citation>
    <scope>NUCLEOTIDE SEQUENCE [LARGE SCALE GENOMIC DNA]</scope>
    <source>
        <strain evidence="5">DSM 17038</strain>
    </source>
</reference>
<feature type="transmembrane region" description="Helical" evidence="2">
    <location>
        <begin position="154"/>
        <end position="176"/>
    </location>
</feature>
<dbReference type="InterPro" id="IPR037185">
    <property type="entry name" value="EmrE-like"/>
</dbReference>
<dbReference type="SUPFAM" id="SSF103481">
    <property type="entry name" value="Multidrug resistance efflux transporter EmrE"/>
    <property type="match status" value="2"/>
</dbReference>
<feature type="transmembrane region" description="Helical" evidence="2">
    <location>
        <begin position="73"/>
        <end position="93"/>
    </location>
</feature>
<feature type="transmembrane region" description="Helical" evidence="2">
    <location>
        <begin position="218"/>
        <end position="239"/>
    </location>
</feature>
<organism evidence="4 5">
    <name type="scientific">Desulfotruncus arcticus DSM 17038</name>
    <dbReference type="NCBI Taxonomy" id="1121424"/>
    <lineage>
        <taxon>Bacteria</taxon>
        <taxon>Bacillati</taxon>
        <taxon>Bacillota</taxon>
        <taxon>Clostridia</taxon>
        <taxon>Eubacteriales</taxon>
        <taxon>Desulfallaceae</taxon>
        <taxon>Desulfotruncus</taxon>
    </lineage>
</organism>
<keyword evidence="2" id="KW-0812">Transmembrane</keyword>
<evidence type="ECO:0000259" key="3">
    <source>
        <dbReference type="Pfam" id="PF00892"/>
    </source>
</evidence>
<name>A0A1I2ZYK2_9FIRM</name>
<dbReference type="STRING" id="341036.SAMN05660649_05169"/>
<feature type="domain" description="EamA" evidence="3">
    <location>
        <begin position="11"/>
        <end position="144"/>
    </location>
</feature>
<dbReference type="EMBL" id="FOOX01000046">
    <property type="protein sequence ID" value="SFH42848.1"/>
    <property type="molecule type" value="Genomic_DNA"/>
</dbReference>
<dbReference type="AlphaFoldDB" id="A0A1I2ZYK2"/>
<sequence>MLKLLRGSYPYGLLFVILSAISWGLAGGFASLLMSKEWDPIVIANYQGIIGLILIFGWLIFNKNEKKISLSLVAWSILAGIGLSGGWGLYFVSISNTNLAVATTLVYTAPLFVFFISAILKTERITIYKFLALIFISLGIILLTGIHRTQLTGIHPWGIISGLLAGLSYAILIFSLKYGSEKGNLLIILNLAFLINSLILMIFADKQQLIEVLHSYDIWWFILLGFTGGGPSFILYVTGLKNVSPAVASIVAIFEPVTASLFGVIILNEYLTAVQAIGMVIILLTITILSYSSVKHNENSVKSDE</sequence>
<dbReference type="InterPro" id="IPR000620">
    <property type="entry name" value="EamA_dom"/>
</dbReference>
<evidence type="ECO:0000313" key="5">
    <source>
        <dbReference type="Proteomes" id="UP000199337"/>
    </source>
</evidence>